<feature type="transmembrane region" description="Helical" evidence="1">
    <location>
        <begin position="56"/>
        <end position="79"/>
    </location>
</feature>
<feature type="transmembrane region" description="Helical" evidence="1">
    <location>
        <begin position="195"/>
        <end position="215"/>
    </location>
</feature>
<accession>A0A7Y9LFP3</accession>
<dbReference type="AlphaFoldDB" id="A0A7Y9LFP3"/>
<keyword evidence="3" id="KW-1185">Reference proteome</keyword>
<keyword evidence="1" id="KW-0812">Transmembrane</keyword>
<evidence type="ECO:0000313" key="3">
    <source>
        <dbReference type="Proteomes" id="UP000569914"/>
    </source>
</evidence>
<evidence type="ECO:0008006" key="4">
    <source>
        <dbReference type="Google" id="ProtNLM"/>
    </source>
</evidence>
<evidence type="ECO:0000313" key="2">
    <source>
        <dbReference type="EMBL" id="NYE75195.1"/>
    </source>
</evidence>
<dbReference type="InterPro" id="IPR009339">
    <property type="entry name" value="DUF998"/>
</dbReference>
<name>A0A7Y9LFP3_9ACTN</name>
<protein>
    <recommendedName>
        <fullName evidence="4">DUF998 domain-containing protein</fullName>
    </recommendedName>
</protein>
<sequence>MPITRSARPAPTSATPSVVATLSLISLVPMAVLHVTGTGLNPVVAPISHYVFVPGGYPMVLLGSLLLAGCGLVIAADLIRRYGSARARGPLAAAGLLISFAVALILVGLFPTDPPGSAAGAATLSAIIHRIGAAWSFLALPLAGVLVARTSGWCRAGHARSLVGLAIGLLGAVLIFLSIHLPLALAGSGLPAFGLLERIGFAFLIGYLILLAVALRPATTVAPPAAIRVPAREAVPVLGGADRNSVEAA</sequence>
<feature type="transmembrane region" description="Helical" evidence="1">
    <location>
        <begin position="12"/>
        <end position="36"/>
    </location>
</feature>
<evidence type="ECO:0000256" key="1">
    <source>
        <dbReference type="SAM" id="Phobius"/>
    </source>
</evidence>
<dbReference type="EMBL" id="JACCBU010000001">
    <property type="protein sequence ID" value="NYE75195.1"/>
    <property type="molecule type" value="Genomic_DNA"/>
</dbReference>
<reference evidence="2 3" key="1">
    <citation type="submission" date="2020-07" db="EMBL/GenBank/DDBJ databases">
        <title>Sequencing the genomes of 1000 actinobacteria strains.</title>
        <authorList>
            <person name="Klenk H.-P."/>
        </authorList>
    </citation>
    <scope>NUCLEOTIDE SEQUENCE [LARGE SCALE GENOMIC DNA]</scope>
    <source>
        <strain evidence="2 3">DSM 22083</strain>
    </source>
</reference>
<comment type="caution">
    <text evidence="2">The sequence shown here is derived from an EMBL/GenBank/DDBJ whole genome shotgun (WGS) entry which is preliminary data.</text>
</comment>
<feature type="transmembrane region" description="Helical" evidence="1">
    <location>
        <begin position="162"/>
        <end position="183"/>
    </location>
</feature>
<organism evidence="2 3">
    <name type="scientific">Microlunatus parietis</name>
    <dbReference type="NCBI Taxonomy" id="682979"/>
    <lineage>
        <taxon>Bacteria</taxon>
        <taxon>Bacillati</taxon>
        <taxon>Actinomycetota</taxon>
        <taxon>Actinomycetes</taxon>
        <taxon>Propionibacteriales</taxon>
        <taxon>Propionibacteriaceae</taxon>
        <taxon>Microlunatus</taxon>
    </lineage>
</organism>
<dbReference type="Proteomes" id="UP000569914">
    <property type="component" value="Unassembled WGS sequence"/>
</dbReference>
<feature type="transmembrane region" description="Helical" evidence="1">
    <location>
        <begin position="91"/>
        <end position="111"/>
    </location>
</feature>
<gene>
    <name evidence="2" type="ORF">BKA15_006524</name>
</gene>
<dbReference type="Pfam" id="PF06197">
    <property type="entry name" value="DUF998"/>
    <property type="match status" value="1"/>
</dbReference>
<keyword evidence="1" id="KW-0472">Membrane</keyword>
<dbReference type="RefSeq" id="WP_179757739.1">
    <property type="nucleotide sequence ID" value="NZ_JACCBU010000001.1"/>
</dbReference>
<proteinExistence type="predicted"/>
<keyword evidence="1" id="KW-1133">Transmembrane helix</keyword>
<feature type="transmembrane region" description="Helical" evidence="1">
    <location>
        <begin position="131"/>
        <end position="150"/>
    </location>
</feature>